<organism evidence="2 3">
    <name type="scientific">Hypocrea atroviridis (strain ATCC 20476 / IMI 206040)</name>
    <name type="common">Trichoderma atroviride</name>
    <dbReference type="NCBI Taxonomy" id="452589"/>
    <lineage>
        <taxon>Eukaryota</taxon>
        <taxon>Fungi</taxon>
        <taxon>Dikarya</taxon>
        <taxon>Ascomycota</taxon>
        <taxon>Pezizomycotina</taxon>
        <taxon>Sordariomycetes</taxon>
        <taxon>Hypocreomycetidae</taxon>
        <taxon>Hypocreales</taxon>
        <taxon>Hypocreaceae</taxon>
        <taxon>Trichoderma</taxon>
    </lineage>
</organism>
<evidence type="ECO:0000256" key="1">
    <source>
        <dbReference type="SAM" id="MobiDB-lite"/>
    </source>
</evidence>
<evidence type="ECO:0000313" key="3">
    <source>
        <dbReference type="Proteomes" id="UP000005426"/>
    </source>
</evidence>
<dbReference type="EMBL" id="ABDG02000026">
    <property type="protein sequence ID" value="EHK42666.1"/>
    <property type="molecule type" value="Genomic_DNA"/>
</dbReference>
<dbReference type="AlphaFoldDB" id="G9P2C7"/>
<keyword evidence="3" id="KW-1185">Reference proteome</keyword>
<dbReference type="HOGENOM" id="CLU_2320717_0_0_1"/>
<accession>G9P2C7</accession>
<dbReference type="GeneID" id="25783493"/>
<dbReference type="KEGG" id="tatv:25783493"/>
<feature type="region of interest" description="Disordered" evidence="1">
    <location>
        <begin position="1"/>
        <end position="23"/>
    </location>
</feature>
<sequence length="99" mass="11487">MGNCLSAPAPDELHPSANDEKPPVYVEKSIPSLLHEFEQGMLEVEDFKFDGHPLVIEHMDEDVRQSFGELYGGRQWPPTALWVEIFDERWKSFRESKEI</sequence>
<feature type="compositionally biased region" description="Basic and acidic residues" evidence="1">
    <location>
        <begin position="11"/>
        <end position="22"/>
    </location>
</feature>
<name>G9P2C7_HYPAI</name>
<dbReference type="Proteomes" id="UP000005426">
    <property type="component" value="Unassembled WGS sequence"/>
</dbReference>
<evidence type="ECO:0000313" key="2">
    <source>
        <dbReference type="EMBL" id="EHK42666.1"/>
    </source>
</evidence>
<comment type="caution">
    <text evidence="2">The sequence shown here is derived from an EMBL/GenBank/DDBJ whole genome shotgun (WGS) entry which is preliminary data.</text>
</comment>
<protein>
    <submittedName>
        <fullName evidence="2">Uncharacterized protein</fullName>
    </submittedName>
</protein>
<proteinExistence type="predicted"/>
<reference evidence="2 3" key="1">
    <citation type="journal article" date="2011" name="Genome Biol.">
        <title>Comparative genome sequence analysis underscores mycoparasitism as the ancestral life style of Trichoderma.</title>
        <authorList>
            <person name="Kubicek C.P."/>
            <person name="Herrera-Estrella A."/>
            <person name="Seidl-Seiboth V."/>
            <person name="Martinez D.A."/>
            <person name="Druzhinina I.S."/>
            <person name="Thon M."/>
            <person name="Zeilinger S."/>
            <person name="Casas-Flores S."/>
            <person name="Horwitz B.A."/>
            <person name="Mukherjee P.K."/>
            <person name="Mukherjee M."/>
            <person name="Kredics L."/>
            <person name="Alcaraz L.D."/>
            <person name="Aerts A."/>
            <person name="Antal Z."/>
            <person name="Atanasova L."/>
            <person name="Cervantes-Badillo M.G."/>
            <person name="Challacombe J."/>
            <person name="Chertkov O."/>
            <person name="McCluskey K."/>
            <person name="Coulpier F."/>
            <person name="Deshpande N."/>
            <person name="von Doehren H."/>
            <person name="Ebbole D.J."/>
            <person name="Esquivel-Naranjo E.U."/>
            <person name="Fekete E."/>
            <person name="Flipphi M."/>
            <person name="Glaser F."/>
            <person name="Gomez-Rodriguez E.Y."/>
            <person name="Gruber S."/>
            <person name="Han C."/>
            <person name="Henrissat B."/>
            <person name="Hermosa R."/>
            <person name="Hernandez-Onate M."/>
            <person name="Karaffa L."/>
            <person name="Kosti I."/>
            <person name="Le Crom S."/>
            <person name="Lindquist E."/>
            <person name="Lucas S."/>
            <person name="Luebeck M."/>
            <person name="Luebeck P.S."/>
            <person name="Margeot A."/>
            <person name="Metz B."/>
            <person name="Misra M."/>
            <person name="Nevalainen H."/>
            <person name="Omann M."/>
            <person name="Packer N."/>
            <person name="Perrone G."/>
            <person name="Uresti-Rivera E.E."/>
            <person name="Salamov A."/>
            <person name="Schmoll M."/>
            <person name="Seiboth B."/>
            <person name="Shapiro H."/>
            <person name="Sukno S."/>
            <person name="Tamayo-Ramos J.A."/>
            <person name="Tisch D."/>
            <person name="Wiest A."/>
            <person name="Wilkinson H.H."/>
            <person name="Zhang M."/>
            <person name="Coutinho P.M."/>
            <person name="Kenerley C.M."/>
            <person name="Monte E."/>
            <person name="Baker S.E."/>
            <person name="Grigoriev I.V."/>
        </authorList>
    </citation>
    <scope>NUCLEOTIDE SEQUENCE [LARGE SCALE GENOMIC DNA]</scope>
    <source>
        <strain evidence="3">ATCC 20476 / IMI 206040</strain>
    </source>
</reference>
<gene>
    <name evidence="2" type="ORF">TRIATDRAFT_320034</name>
</gene>